<keyword evidence="10 15" id="KW-1133">Transmembrane helix</keyword>
<evidence type="ECO:0000256" key="6">
    <source>
        <dbReference type="ARBA" id="ARBA00022692"/>
    </source>
</evidence>
<keyword evidence="14" id="KW-0175">Coiled coil</keyword>
<evidence type="ECO:0000256" key="15">
    <source>
        <dbReference type="SAM" id="Phobius"/>
    </source>
</evidence>
<dbReference type="PANTHER" id="PTHR45339">
    <property type="entry name" value="HYBRID SIGNAL TRANSDUCTION HISTIDINE KINASE J"/>
    <property type="match status" value="1"/>
</dbReference>
<feature type="signal peptide" evidence="16">
    <location>
        <begin position="1"/>
        <end position="25"/>
    </location>
</feature>
<keyword evidence="11" id="KW-0902">Two-component regulatory system</keyword>
<feature type="domain" description="Response regulatory" evidence="18">
    <location>
        <begin position="785"/>
        <end position="906"/>
    </location>
</feature>
<evidence type="ECO:0000256" key="4">
    <source>
        <dbReference type="ARBA" id="ARBA00022553"/>
    </source>
</evidence>
<dbReference type="CDD" id="cd17546">
    <property type="entry name" value="REC_hyHK_CKI1_RcsC-like"/>
    <property type="match status" value="1"/>
</dbReference>
<keyword evidence="12 15" id="KW-0472">Membrane</keyword>
<dbReference type="FunFam" id="1.10.287.130:FF:000004">
    <property type="entry name" value="Ethylene receptor 1"/>
    <property type="match status" value="1"/>
</dbReference>
<dbReference type="PANTHER" id="PTHR45339:SF1">
    <property type="entry name" value="HYBRID SIGNAL TRANSDUCTION HISTIDINE KINASE J"/>
    <property type="match status" value="1"/>
</dbReference>
<dbReference type="PRINTS" id="PR00344">
    <property type="entry name" value="BCTRLSENSOR"/>
</dbReference>
<keyword evidence="5" id="KW-0808">Transferase</keyword>
<dbReference type="Pfam" id="PF07695">
    <property type="entry name" value="7TMR-DISM_7TM"/>
    <property type="match status" value="1"/>
</dbReference>
<evidence type="ECO:0000256" key="3">
    <source>
        <dbReference type="ARBA" id="ARBA00012438"/>
    </source>
</evidence>
<evidence type="ECO:0000256" key="7">
    <source>
        <dbReference type="ARBA" id="ARBA00022741"/>
    </source>
</evidence>
<dbReference type="RefSeq" id="WP_007018517.1">
    <property type="nucleotide sequence ID" value="NZ_CH724117.1"/>
</dbReference>
<dbReference type="Proteomes" id="UP000004263">
    <property type="component" value="Unassembled WGS sequence"/>
</dbReference>
<dbReference type="HOGENOM" id="CLU_000445_105_2_6"/>
<evidence type="ECO:0000256" key="5">
    <source>
        <dbReference type="ARBA" id="ARBA00022679"/>
    </source>
</evidence>
<dbReference type="Pfam" id="PF00072">
    <property type="entry name" value="Response_reg"/>
    <property type="match status" value="1"/>
</dbReference>
<evidence type="ECO:0000256" key="14">
    <source>
        <dbReference type="SAM" id="Coils"/>
    </source>
</evidence>
<feature type="modified residue" description="4-aspartylphosphate" evidence="13">
    <location>
        <position position="836"/>
    </location>
</feature>
<feature type="transmembrane region" description="Helical" evidence="15">
    <location>
        <begin position="250"/>
        <end position="271"/>
    </location>
</feature>
<dbReference type="SUPFAM" id="SSF55874">
    <property type="entry name" value="ATPase domain of HSP90 chaperone/DNA topoisomerase II/histidine kinase"/>
    <property type="match status" value="1"/>
</dbReference>
<dbReference type="SMART" id="SM00387">
    <property type="entry name" value="HATPase_c"/>
    <property type="match status" value="1"/>
</dbReference>
<dbReference type="InterPro" id="IPR011623">
    <property type="entry name" value="7TMR_DISM_rcpt_extracell_dom1"/>
</dbReference>
<dbReference type="Gene3D" id="3.30.565.10">
    <property type="entry name" value="Histidine kinase-like ATPase, C-terminal domain"/>
    <property type="match status" value="1"/>
</dbReference>
<dbReference type="EC" id="2.7.13.3" evidence="3"/>
<dbReference type="GO" id="GO:0016020">
    <property type="term" value="C:membrane"/>
    <property type="evidence" value="ECO:0007669"/>
    <property type="project" value="UniProtKB-SubCell"/>
</dbReference>
<dbReference type="Gene3D" id="1.10.287.130">
    <property type="match status" value="1"/>
</dbReference>
<proteinExistence type="predicted"/>
<feature type="transmembrane region" description="Helical" evidence="15">
    <location>
        <begin position="283"/>
        <end position="306"/>
    </location>
</feature>
<evidence type="ECO:0000256" key="10">
    <source>
        <dbReference type="ARBA" id="ARBA00022989"/>
    </source>
</evidence>
<dbReference type="SUPFAM" id="SSF47384">
    <property type="entry name" value="Homodimeric domain of signal transducing histidine kinase"/>
    <property type="match status" value="1"/>
</dbReference>
<dbReference type="FunFam" id="3.30.565.10:FF:000010">
    <property type="entry name" value="Sensor histidine kinase RcsC"/>
    <property type="match status" value="1"/>
</dbReference>
<evidence type="ECO:0000313" key="20">
    <source>
        <dbReference type="Proteomes" id="UP000004263"/>
    </source>
</evidence>
<evidence type="ECO:0000256" key="13">
    <source>
        <dbReference type="PROSITE-ProRule" id="PRU00169"/>
    </source>
</evidence>
<dbReference type="STRING" id="207949.RED65_13627"/>
<dbReference type="InterPro" id="IPR036097">
    <property type="entry name" value="HisK_dim/P_sf"/>
</dbReference>
<evidence type="ECO:0000256" key="9">
    <source>
        <dbReference type="ARBA" id="ARBA00022840"/>
    </source>
</evidence>
<dbReference type="CDD" id="cd16922">
    <property type="entry name" value="HATPase_EvgS-ArcB-TorS-like"/>
    <property type="match status" value="1"/>
</dbReference>
<dbReference type="InterPro" id="IPR036890">
    <property type="entry name" value="HATPase_C_sf"/>
</dbReference>
<keyword evidence="6 15" id="KW-0812">Transmembrane</keyword>
<dbReference type="InterPro" id="IPR004358">
    <property type="entry name" value="Sig_transdc_His_kin-like_C"/>
</dbReference>
<dbReference type="SUPFAM" id="SSF52172">
    <property type="entry name" value="CheY-like"/>
    <property type="match status" value="1"/>
</dbReference>
<organism evidence="19 20">
    <name type="scientific">Bermanella marisrubri</name>
    <dbReference type="NCBI Taxonomy" id="207949"/>
    <lineage>
        <taxon>Bacteria</taxon>
        <taxon>Pseudomonadati</taxon>
        <taxon>Pseudomonadota</taxon>
        <taxon>Gammaproteobacteria</taxon>
        <taxon>Oceanospirillales</taxon>
        <taxon>Oceanospirillaceae</taxon>
        <taxon>Bermanella</taxon>
    </lineage>
</organism>
<dbReference type="InterPro" id="IPR001789">
    <property type="entry name" value="Sig_transdc_resp-reg_receiver"/>
</dbReference>
<gene>
    <name evidence="19" type="ORF">RED65_13627</name>
</gene>
<dbReference type="Pfam" id="PF02518">
    <property type="entry name" value="HATPase_c"/>
    <property type="match status" value="1"/>
</dbReference>
<dbReference type="AlphaFoldDB" id="Q1N363"/>
<evidence type="ECO:0000259" key="18">
    <source>
        <dbReference type="PROSITE" id="PS50110"/>
    </source>
</evidence>
<dbReference type="InterPro" id="IPR011006">
    <property type="entry name" value="CheY-like_superfamily"/>
</dbReference>
<feature type="chain" id="PRO_5004194522" description="histidine kinase" evidence="16">
    <location>
        <begin position="26"/>
        <end position="908"/>
    </location>
</feature>
<evidence type="ECO:0000256" key="8">
    <source>
        <dbReference type="ARBA" id="ARBA00022777"/>
    </source>
</evidence>
<keyword evidence="8" id="KW-0418">Kinase</keyword>
<evidence type="ECO:0000256" key="2">
    <source>
        <dbReference type="ARBA" id="ARBA00004370"/>
    </source>
</evidence>
<dbReference type="Gene3D" id="2.60.40.2380">
    <property type="match status" value="1"/>
</dbReference>
<dbReference type="Pfam" id="PF07696">
    <property type="entry name" value="7TMR-DISMED2"/>
    <property type="match status" value="1"/>
</dbReference>
<dbReference type="Gene3D" id="3.40.50.2300">
    <property type="match status" value="1"/>
</dbReference>
<dbReference type="GO" id="GO:0000155">
    <property type="term" value="F:phosphorelay sensor kinase activity"/>
    <property type="evidence" value="ECO:0007669"/>
    <property type="project" value="InterPro"/>
</dbReference>
<dbReference type="PROSITE" id="PS50110">
    <property type="entry name" value="RESPONSE_REGULATORY"/>
    <property type="match status" value="1"/>
</dbReference>
<dbReference type="SMART" id="SM00448">
    <property type="entry name" value="REC"/>
    <property type="match status" value="1"/>
</dbReference>
<evidence type="ECO:0000256" key="16">
    <source>
        <dbReference type="SAM" id="SignalP"/>
    </source>
</evidence>
<evidence type="ECO:0000256" key="11">
    <source>
        <dbReference type="ARBA" id="ARBA00023012"/>
    </source>
</evidence>
<feature type="coiled-coil region" evidence="14">
    <location>
        <begin position="393"/>
        <end position="425"/>
    </location>
</feature>
<evidence type="ECO:0000256" key="12">
    <source>
        <dbReference type="ARBA" id="ARBA00023136"/>
    </source>
</evidence>
<evidence type="ECO:0000313" key="19">
    <source>
        <dbReference type="EMBL" id="EAT12728.1"/>
    </source>
</evidence>
<reference evidence="19 20" key="1">
    <citation type="submission" date="2006-03" db="EMBL/GenBank/DDBJ databases">
        <authorList>
            <person name="Pinhassi J."/>
            <person name="Pedros-Alio C."/>
            <person name="Ferriera S."/>
            <person name="Johnson J."/>
            <person name="Kravitz S."/>
            <person name="Halpern A."/>
            <person name="Remington K."/>
            <person name="Beeson K."/>
            <person name="Tran B."/>
            <person name="Rogers Y.-H."/>
            <person name="Friedman R."/>
            <person name="Venter J.C."/>
        </authorList>
    </citation>
    <scope>NUCLEOTIDE SEQUENCE [LARGE SCALE GENOMIC DNA]</scope>
    <source>
        <strain evidence="19 20">RED65</strain>
    </source>
</reference>
<dbReference type="InterPro" id="IPR003594">
    <property type="entry name" value="HATPase_dom"/>
</dbReference>
<evidence type="ECO:0000259" key="17">
    <source>
        <dbReference type="PROSITE" id="PS50109"/>
    </source>
</evidence>
<dbReference type="OrthoDB" id="9809567at2"/>
<dbReference type="CDD" id="cd00082">
    <property type="entry name" value="HisKA"/>
    <property type="match status" value="1"/>
</dbReference>
<feature type="transmembrane region" description="Helical" evidence="15">
    <location>
        <begin position="338"/>
        <end position="358"/>
    </location>
</feature>
<keyword evidence="20" id="KW-1185">Reference proteome</keyword>
<keyword evidence="9" id="KW-0067">ATP-binding</keyword>
<dbReference type="SMART" id="SM00388">
    <property type="entry name" value="HisKA"/>
    <property type="match status" value="1"/>
</dbReference>
<name>Q1N363_9GAMM</name>
<keyword evidence="4 13" id="KW-0597">Phosphoprotein</keyword>
<dbReference type="InterPro" id="IPR011622">
    <property type="entry name" value="7TMR_DISM_rcpt_extracell_dom2"/>
</dbReference>
<dbReference type="InterPro" id="IPR005467">
    <property type="entry name" value="His_kinase_dom"/>
</dbReference>
<dbReference type="InterPro" id="IPR003661">
    <property type="entry name" value="HisK_dim/P_dom"/>
</dbReference>
<dbReference type="Pfam" id="PF00512">
    <property type="entry name" value="HisKA"/>
    <property type="match status" value="1"/>
</dbReference>
<comment type="catalytic activity">
    <reaction evidence="1">
        <text>ATP + protein L-histidine = ADP + protein N-phospho-L-histidine.</text>
        <dbReference type="EC" id="2.7.13.3"/>
    </reaction>
</comment>
<sequence>MLRLLTISAHYFLLLCLLAPLSSQASNRISADHDLESINVGARFYYLEDPFHSLTSSIIKREVHNLPWQQIQDKEPNFGYNESAHWFWLELENASIGQVEWFLEISYPILDEVDVHIFLDNGKHLIWRSGDTLNFNQRPIEHHNHVFPINLEGAQSANVFIMVRSAGSIQVPTTLWGKDSFYQEHQLSTLLYGIFLGLFVVMILYNFFLYISVKDNSYLFYVLFASCFVLFFMSLNGYGFYYLWPNNPKFQQYSVFTFIAVTLIFLAEFTIRFLKVRERRIWYLWLLELVQYTSAIALISCLFFSYEVMIQILMFLSIFAAGTCTLVGFGARQYLGNAALIYTSAWIMVACGIALLALNKFGVLPSNWVTQYSVPAAAALQALLLSFALGYRIQDEQRNREIAEKNALKERLKANQAENESQQIRIAAEAESRAKNEFLAMMSHEIRTPLNGIMGMSDLLKNTNMNETQSRYVNTIYHSGESLLGIINDILDFSKILAGKLEIESVPIHLLDLLDQCAGIFAKDIEKKDIDVTLELVPAKDIVIESDPVRLRQVILNYLSNAIKFTQKGSVQLILSVEGNTLNLKVKDTGIGIPPCKQASLFEAFAQADTSTTRQYGGTGLGLAICKKIAELMGGGVSVESNENEGSVFEFYCQIHQQEKKLLDTPQLENKKIALLVQHALQQSFISQHIFNWGGECLYYNDIKSIPNTIDYCFVDDEKQMQAVAEHTHLRPKKIFCIGNYQSQHTLRQPLTSLGIWQCFKPGIQEHIQRDQTEIISDKPLNGLYILVAEDNEVNQMVIKALLRKLGAESKILDNGEKIIAEIHRKRNHYDLILMDCEMPIMDGFVATKNIRHEETTHGHKPIPIVALTAHAMDIHKEQAKQSGMNDFVSKPIKQDELIKSIRRLVTP</sequence>
<dbReference type="PROSITE" id="PS50109">
    <property type="entry name" value="HIS_KIN"/>
    <property type="match status" value="1"/>
</dbReference>
<protein>
    <recommendedName>
        <fullName evidence="3">histidine kinase</fullName>
        <ecNumber evidence="3">2.7.13.3</ecNumber>
    </recommendedName>
</protein>
<dbReference type="EMBL" id="AAQH01000005">
    <property type="protein sequence ID" value="EAT12728.1"/>
    <property type="molecule type" value="Genomic_DNA"/>
</dbReference>
<keyword evidence="16" id="KW-0732">Signal</keyword>
<feature type="transmembrane region" description="Helical" evidence="15">
    <location>
        <begin position="218"/>
        <end position="244"/>
    </location>
</feature>
<feature type="domain" description="Histidine kinase" evidence="17">
    <location>
        <begin position="441"/>
        <end position="657"/>
    </location>
</feature>
<keyword evidence="7" id="KW-0547">Nucleotide-binding</keyword>
<comment type="caution">
    <text evidence="19">The sequence shown here is derived from an EMBL/GenBank/DDBJ whole genome shotgun (WGS) entry which is preliminary data.</text>
</comment>
<comment type="subcellular location">
    <subcellularLocation>
        <location evidence="2">Membrane</location>
    </subcellularLocation>
</comment>
<accession>Q1N363</accession>
<dbReference type="GO" id="GO:0005524">
    <property type="term" value="F:ATP binding"/>
    <property type="evidence" value="ECO:0007669"/>
    <property type="project" value="UniProtKB-KW"/>
</dbReference>
<evidence type="ECO:0000256" key="1">
    <source>
        <dbReference type="ARBA" id="ARBA00000085"/>
    </source>
</evidence>
<feature type="transmembrane region" description="Helical" evidence="15">
    <location>
        <begin position="312"/>
        <end position="331"/>
    </location>
</feature>
<feature type="transmembrane region" description="Helical" evidence="15">
    <location>
        <begin position="190"/>
        <end position="211"/>
    </location>
</feature>